<evidence type="ECO:0000313" key="2">
    <source>
        <dbReference type="WBParaSite" id="nRc.2.0.1.t34526-RA"/>
    </source>
</evidence>
<name>A0A915K739_ROMCU</name>
<dbReference type="AlphaFoldDB" id="A0A915K739"/>
<keyword evidence="1" id="KW-1185">Reference proteome</keyword>
<protein>
    <submittedName>
        <fullName evidence="2">Uncharacterized protein</fullName>
    </submittedName>
</protein>
<dbReference type="WBParaSite" id="nRc.2.0.1.t34526-RA">
    <property type="protein sequence ID" value="nRc.2.0.1.t34526-RA"/>
    <property type="gene ID" value="nRc.2.0.1.g34526"/>
</dbReference>
<sequence>MAGTEMASAELGGAKMAALKCRRQKIEKYKVPRLFGQHHSTISSYSRLCPSKKGKKRSV</sequence>
<proteinExistence type="predicted"/>
<reference evidence="2" key="1">
    <citation type="submission" date="2022-11" db="UniProtKB">
        <authorList>
            <consortium name="WormBaseParasite"/>
        </authorList>
    </citation>
    <scope>IDENTIFICATION</scope>
</reference>
<organism evidence="1 2">
    <name type="scientific">Romanomermis culicivorax</name>
    <name type="common">Nematode worm</name>
    <dbReference type="NCBI Taxonomy" id="13658"/>
    <lineage>
        <taxon>Eukaryota</taxon>
        <taxon>Metazoa</taxon>
        <taxon>Ecdysozoa</taxon>
        <taxon>Nematoda</taxon>
        <taxon>Enoplea</taxon>
        <taxon>Dorylaimia</taxon>
        <taxon>Mermithida</taxon>
        <taxon>Mermithoidea</taxon>
        <taxon>Mermithidae</taxon>
        <taxon>Romanomermis</taxon>
    </lineage>
</organism>
<evidence type="ECO:0000313" key="1">
    <source>
        <dbReference type="Proteomes" id="UP000887565"/>
    </source>
</evidence>
<accession>A0A915K739</accession>
<dbReference type="Proteomes" id="UP000887565">
    <property type="component" value="Unplaced"/>
</dbReference>